<sequence>QESKPLRRRRSDQTNAINPSVLEQGLSLMSFCLYSMCAQLLTSPLTITTNLAKNMSRSWISQTPQEKLRSCVDHQKTKQRLSSRQVRRALTVDPRERAKYCPIDGAGAAFA</sequence>
<keyword evidence="2" id="KW-1185">Reference proteome</keyword>
<organism evidence="1 2">
    <name type="scientific">Volvox reticuliferus</name>
    <dbReference type="NCBI Taxonomy" id="1737510"/>
    <lineage>
        <taxon>Eukaryota</taxon>
        <taxon>Viridiplantae</taxon>
        <taxon>Chlorophyta</taxon>
        <taxon>core chlorophytes</taxon>
        <taxon>Chlorophyceae</taxon>
        <taxon>CS clade</taxon>
        <taxon>Chlamydomonadales</taxon>
        <taxon>Volvocaceae</taxon>
        <taxon>Volvox</taxon>
    </lineage>
</organism>
<evidence type="ECO:0000313" key="2">
    <source>
        <dbReference type="Proteomes" id="UP000747110"/>
    </source>
</evidence>
<evidence type="ECO:0000313" key="1">
    <source>
        <dbReference type="EMBL" id="GIL75731.1"/>
    </source>
</evidence>
<proteinExistence type="predicted"/>
<dbReference type="EMBL" id="BNCP01000007">
    <property type="protein sequence ID" value="GIL75731.1"/>
    <property type="molecule type" value="Genomic_DNA"/>
</dbReference>
<protein>
    <submittedName>
        <fullName evidence="1">Uncharacterized protein</fullName>
    </submittedName>
</protein>
<name>A0A8J4C6N6_9CHLO</name>
<feature type="non-terminal residue" evidence="1">
    <location>
        <position position="1"/>
    </location>
</feature>
<accession>A0A8J4C6N6</accession>
<reference evidence="1" key="1">
    <citation type="journal article" date="2021" name="Proc. Natl. Acad. Sci. U.S.A.">
        <title>Three genomes in the algal genus Volvox reveal the fate of a haploid sex-determining region after a transition to homothallism.</title>
        <authorList>
            <person name="Yamamoto K."/>
            <person name="Hamaji T."/>
            <person name="Kawai-Toyooka H."/>
            <person name="Matsuzaki R."/>
            <person name="Takahashi F."/>
            <person name="Nishimura Y."/>
            <person name="Kawachi M."/>
            <person name="Noguchi H."/>
            <person name="Minakuchi Y."/>
            <person name="Umen J.G."/>
            <person name="Toyoda A."/>
            <person name="Nozaki H."/>
        </authorList>
    </citation>
    <scope>NUCLEOTIDE SEQUENCE</scope>
    <source>
        <strain evidence="1">NIES-3786</strain>
    </source>
</reference>
<dbReference type="AlphaFoldDB" id="A0A8J4C6N6"/>
<dbReference type="Proteomes" id="UP000747110">
    <property type="component" value="Unassembled WGS sequence"/>
</dbReference>
<gene>
    <name evidence="1" type="ORF">Vretifemale_5478</name>
</gene>
<comment type="caution">
    <text evidence="1">The sequence shown here is derived from an EMBL/GenBank/DDBJ whole genome shotgun (WGS) entry which is preliminary data.</text>
</comment>